<dbReference type="PANTHER" id="PTHR30575:SF3">
    <property type="entry name" value="PEPTIDASE M20 DIMERISATION DOMAIN-CONTAINING PROTEIN"/>
    <property type="match status" value="1"/>
</dbReference>
<dbReference type="PIRSF" id="PIRSF005962">
    <property type="entry name" value="Pept_M20D_amidohydro"/>
    <property type="match status" value="1"/>
</dbReference>
<protein>
    <submittedName>
        <fullName evidence="4">Peptidase M20</fullName>
    </submittedName>
</protein>
<comment type="caution">
    <text evidence="4">The sequence shown here is derived from an EMBL/GenBank/DDBJ whole genome shotgun (WGS) entry which is preliminary data.</text>
</comment>
<dbReference type="GO" id="GO:0046872">
    <property type="term" value="F:metal ion binding"/>
    <property type="evidence" value="ECO:0007669"/>
    <property type="project" value="UniProtKB-KW"/>
</dbReference>
<reference evidence="4 5" key="1">
    <citation type="journal article" date="2017" name="Int. J. Syst. Evol. Microbiol.">
        <title>Rouxiella badensis sp. nov. and Rouxiella silvae sp. nov. isolated from peat bog soil in Germany and emendation of the genus description.</title>
        <authorList>
            <person name="Le Fleche-Mateos A."/>
            <person name="Kugler J.H."/>
            <person name="Hansen S.H."/>
            <person name="Syldatk C."/>
            <person name="Hausmann R."/>
            <person name="Lomprez F."/>
            <person name="Vandenbogaert M."/>
            <person name="Manuguerra J.C."/>
            <person name="Grimont P.A."/>
        </authorList>
    </citation>
    <scope>NUCLEOTIDE SEQUENCE [LARGE SCALE GENOMIC DNA]</scope>
    <source>
        <strain evidence="4 5">DSM 100043</strain>
    </source>
</reference>
<feature type="binding site" evidence="2">
    <location>
        <position position="418"/>
    </location>
    <ligand>
        <name>Mn(2+)</name>
        <dbReference type="ChEBI" id="CHEBI:29035"/>
        <label>2</label>
    </ligand>
</feature>
<dbReference type="STRING" id="1646377.BS640_00305"/>
<dbReference type="EMBL" id="MRWE01000001">
    <property type="protein sequence ID" value="ORJ27401.1"/>
    <property type="molecule type" value="Genomic_DNA"/>
</dbReference>
<dbReference type="RefSeq" id="WP_017491553.1">
    <property type="nucleotide sequence ID" value="NZ_CAUQAZ010000080.1"/>
</dbReference>
<dbReference type="InterPro" id="IPR011650">
    <property type="entry name" value="Peptidase_M20_dimer"/>
</dbReference>
<keyword evidence="2" id="KW-0464">Manganese</keyword>
<evidence type="ECO:0000313" key="4">
    <source>
        <dbReference type="EMBL" id="ORJ27401.1"/>
    </source>
</evidence>
<dbReference type="InterPro" id="IPR017439">
    <property type="entry name" value="Amidohydrolase"/>
</dbReference>
<dbReference type="CDD" id="cd05665">
    <property type="entry name" value="M20_Acy1_IAAspH"/>
    <property type="match status" value="1"/>
</dbReference>
<keyword evidence="1" id="KW-0378">Hydrolase</keyword>
<evidence type="ECO:0000313" key="5">
    <source>
        <dbReference type="Proteomes" id="UP000192536"/>
    </source>
</evidence>
<feature type="binding site" evidence="2">
    <location>
        <position position="163"/>
    </location>
    <ligand>
        <name>Mn(2+)</name>
        <dbReference type="ChEBI" id="CHEBI:29035"/>
        <label>2</label>
    </ligand>
</feature>
<evidence type="ECO:0000256" key="1">
    <source>
        <dbReference type="ARBA" id="ARBA00022801"/>
    </source>
</evidence>
<dbReference type="NCBIfam" id="TIGR01891">
    <property type="entry name" value="amidohydrolases"/>
    <property type="match status" value="1"/>
</dbReference>
<dbReference type="Gene3D" id="3.40.630.10">
    <property type="entry name" value="Zn peptidases"/>
    <property type="match status" value="2"/>
</dbReference>
<name>A0A1X0WL09_9GAMM</name>
<dbReference type="GO" id="GO:0071713">
    <property type="term" value="F:para-aminobenzoyl-glutamate hydrolase activity"/>
    <property type="evidence" value="ECO:0007669"/>
    <property type="project" value="TreeGrafter"/>
</dbReference>
<feature type="binding site" evidence="2">
    <location>
        <position position="197"/>
    </location>
    <ligand>
        <name>Mn(2+)</name>
        <dbReference type="ChEBI" id="CHEBI:29035"/>
        <label>2</label>
    </ligand>
</feature>
<evidence type="ECO:0000256" key="2">
    <source>
        <dbReference type="PIRSR" id="PIRSR005962-1"/>
    </source>
</evidence>
<keyword evidence="2" id="KW-0479">Metal-binding</keyword>
<dbReference type="InterPro" id="IPR033845">
    <property type="entry name" value="AbgA"/>
</dbReference>
<comment type="cofactor">
    <cofactor evidence="2">
        <name>Mn(2+)</name>
        <dbReference type="ChEBI" id="CHEBI:29035"/>
    </cofactor>
    <text evidence="2">The Mn(2+) ion enhances activity.</text>
</comment>
<dbReference type="GO" id="GO:0005737">
    <property type="term" value="C:cytoplasm"/>
    <property type="evidence" value="ECO:0007669"/>
    <property type="project" value="TreeGrafter"/>
</dbReference>
<dbReference type="GO" id="GO:0046657">
    <property type="term" value="P:folic acid catabolic process"/>
    <property type="evidence" value="ECO:0007669"/>
    <property type="project" value="TreeGrafter"/>
</dbReference>
<dbReference type="Pfam" id="PF01546">
    <property type="entry name" value="Peptidase_M20"/>
    <property type="match status" value="1"/>
</dbReference>
<evidence type="ECO:0000259" key="3">
    <source>
        <dbReference type="Pfam" id="PF07687"/>
    </source>
</evidence>
<sequence>MVTEASELSAPSSLQALSKRVDTLFTDLQTRRRDLHKYAESGWLEFRTSTIVAERLSELGYSLQLGREVIDADSRMGLPSAEVLQQQEQRALEQGAIARWMPHFSGGFTGIVATLETGRPGPVIGYRVDMDALDLNELQNDDHRPYREGFSSLNGGMMHACGHDGHTTIGLGLAQLLMELRDRLCGTIKLIFQPAEEGTRGAKSMVAAGVVDDVDFFTAVHIGTGVPANHIVCGNDTFMATTKLDVVFTGVAAHAGGNPEQGRNALLAAAQATLGLHALPRHSAGSSRINVGVLQAGTGRNVVPSSAMMKVETRGATNEVNEFIYQQALKVISGAAEMYQVQFETRLMGAAQSSTPTEPWVKYIHRQAEQLGLFEEIIDRQEGAAGSEDATYMMERVKSLGGQASYVIFGTDLSAGHHNEKFDFDEKVMTQGIKTLAALALNINSFKEH</sequence>
<dbReference type="InterPro" id="IPR036264">
    <property type="entry name" value="Bact_exopeptidase_dim_dom"/>
</dbReference>
<dbReference type="GO" id="GO:0016805">
    <property type="term" value="F:dipeptidase activity"/>
    <property type="evidence" value="ECO:0007669"/>
    <property type="project" value="TreeGrafter"/>
</dbReference>
<feature type="binding site" evidence="2">
    <location>
        <position position="161"/>
    </location>
    <ligand>
        <name>Mn(2+)</name>
        <dbReference type="ChEBI" id="CHEBI:29035"/>
        <label>2</label>
    </ligand>
</feature>
<dbReference type="SUPFAM" id="SSF53187">
    <property type="entry name" value="Zn-dependent exopeptidases"/>
    <property type="match status" value="1"/>
</dbReference>
<dbReference type="Pfam" id="PF07687">
    <property type="entry name" value="M20_dimer"/>
    <property type="match status" value="1"/>
</dbReference>
<dbReference type="Proteomes" id="UP000192536">
    <property type="component" value="Unassembled WGS sequence"/>
</dbReference>
<keyword evidence="5" id="KW-1185">Reference proteome</keyword>
<dbReference type="PANTHER" id="PTHR30575">
    <property type="entry name" value="PEPTIDASE M20"/>
    <property type="match status" value="1"/>
</dbReference>
<dbReference type="InterPro" id="IPR002933">
    <property type="entry name" value="Peptidase_M20"/>
</dbReference>
<dbReference type="SUPFAM" id="SSF55031">
    <property type="entry name" value="Bacterial exopeptidase dimerisation domain"/>
    <property type="match status" value="1"/>
</dbReference>
<gene>
    <name evidence="4" type="ORF">BS640_00305</name>
</gene>
<dbReference type="AlphaFoldDB" id="A0A1X0WL09"/>
<feature type="domain" description="Peptidase M20 dimerisation" evidence="3">
    <location>
        <begin position="245"/>
        <end position="331"/>
    </location>
</feature>
<organism evidence="4 5">
    <name type="scientific">Rouxiella badensis</name>
    <dbReference type="NCBI Taxonomy" id="1646377"/>
    <lineage>
        <taxon>Bacteria</taxon>
        <taxon>Pseudomonadati</taxon>
        <taxon>Pseudomonadota</taxon>
        <taxon>Gammaproteobacteria</taxon>
        <taxon>Enterobacterales</taxon>
        <taxon>Yersiniaceae</taxon>
        <taxon>Rouxiella</taxon>
    </lineage>
</organism>
<accession>A0A1X0WL09</accession>
<dbReference type="InterPro" id="IPR052030">
    <property type="entry name" value="Peptidase_M20/M20A_hydrolases"/>
</dbReference>
<proteinExistence type="predicted"/>
<feature type="binding site" evidence="2">
    <location>
        <position position="221"/>
    </location>
    <ligand>
        <name>Mn(2+)</name>
        <dbReference type="ChEBI" id="CHEBI:29035"/>
        <label>2</label>
    </ligand>
</feature>